<dbReference type="GO" id="GO:0004497">
    <property type="term" value="F:monooxygenase activity"/>
    <property type="evidence" value="ECO:0007669"/>
    <property type="project" value="UniProtKB-KW"/>
</dbReference>
<evidence type="ECO:0000256" key="3">
    <source>
        <dbReference type="ARBA" id="ARBA00022989"/>
    </source>
</evidence>
<dbReference type="EMBL" id="JAFEKC020000008">
    <property type="protein sequence ID" value="KAK0513305.1"/>
    <property type="molecule type" value="Genomic_DNA"/>
</dbReference>
<evidence type="ECO:0000256" key="4">
    <source>
        <dbReference type="ARBA" id="ARBA00023002"/>
    </source>
</evidence>
<evidence type="ECO:0000313" key="10">
    <source>
        <dbReference type="Proteomes" id="UP001166286"/>
    </source>
</evidence>
<sequence length="174" mass="19318">MAKHSLHTPLIIASITASSILSGFLTTFSYVTIPGFLAVPDLPESTLLSIWKQLYYRGFHLSPPLAVFSGSCCFINAYIASKHHSTNSTVSRLLLAGCLMVGILPYTGLIVAPGNRIMMRRRKELVDENSRAVGQESKERGLESRERVRRWGRLNWGRVVLPLAGAFVAWTTAW</sequence>
<keyword evidence="6 8" id="KW-0472">Membrane</keyword>
<keyword evidence="3 8" id="KW-1133">Transmembrane helix</keyword>
<dbReference type="PANTHER" id="PTHR35042">
    <property type="entry name" value="ANTHRONE OXYGENASE ENCC"/>
    <property type="match status" value="1"/>
</dbReference>
<keyword evidence="2 8" id="KW-0812">Transmembrane</keyword>
<evidence type="ECO:0000256" key="7">
    <source>
        <dbReference type="ARBA" id="ARBA00034313"/>
    </source>
</evidence>
<comment type="subcellular location">
    <subcellularLocation>
        <location evidence="1">Membrane</location>
        <topology evidence="1">Multi-pass membrane protein</topology>
    </subcellularLocation>
</comment>
<feature type="transmembrane region" description="Helical" evidence="8">
    <location>
        <begin position="12"/>
        <end position="39"/>
    </location>
</feature>
<proteinExistence type="inferred from homology"/>
<accession>A0AA39R3U4</accession>
<organism evidence="9 10">
    <name type="scientific">Cladonia borealis</name>
    <dbReference type="NCBI Taxonomy" id="184061"/>
    <lineage>
        <taxon>Eukaryota</taxon>
        <taxon>Fungi</taxon>
        <taxon>Dikarya</taxon>
        <taxon>Ascomycota</taxon>
        <taxon>Pezizomycotina</taxon>
        <taxon>Lecanoromycetes</taxon>
        <taxon>OSLEUM clade</taxon>
        <taxon>Lecanoromycetidae</taxon>
        <taxon>Lecanorales</taxon>
        <taxon>Lecanorineae</taxon>
        <taxon>Cladoniaceae</taxon>
        <taxon>Cladonia</taxon>
    </lineage>
</organism>
<evidence type="ECO:0008006" key="11">
    <source>
        <dbReference type="Google" id="ProtNLM"/>
    </source>
</evidence>
<feature type="transmembrane region" description="Helical" evidence="8">
    <location>
        <begin position="59"/>
        <end position="81"/>
    </location>
</feature>
<reference evidence="9" key="1">
    <citation type="submission" date="2023-03" db="EMBL/GenBank/DDBJ databases">
        <title>Complete genome of Cladonia borealis.</title>
        <authorList>
            <person name="Park H."/>
        </authorList>
    </citation>
    <scope>NUCLEOTIDE SEQUENCE</scope>
    <source>
        <strain evidence="9">ANT050790</strain>
    </source>
</reference>
<evidence type="ECO:0000256" key="2">
    <source>
        <dbReference type="ARBA" id="ARBA00022692"/>
    </source>
</evidence>
<keyword evidence="5" id="KW-0503">Monooxygenase</keyword>
<dbReference type="Proteomes" id="UP001166286">
    <property type="component" value="Unassembled WGS sequence"/>
</dbReference>
<evidence type="ECO:0000256" key="1">
    <source>
        <dbReference type="ARBA" id="ARBA00004141"/>
    </source>
</evidence>
<keyword evidence="10" id="KW-1185">Reference proteome</keyword>
<protein>
    <recommendedName>
        <fullName evidence="11">DUF1772-domain-containing protein</fullName>
    </recommendedName>
</protein>
<dbReference type="PANTHER" id="PTHR35042:SF3">
    <property type="entry name" value="ANTHRONE OXYGENASE-RELATED"/>
    <property type="match status" value="1"/>
</dbReference>
<name>A0AA39R3U4_9LECA</name>
<feature type="transmembrane region" description="Helical" evidence="8">
    <location>
        <begin position="155"/>
        <end position="173"/>
    </location>
</feature>
<keyword evidence="4" id="KW-0560">Oxidoreductase</keyword>
<comment type="similarity">
    <text evidence="7">Belongs to the anthrone oxygenase family.</text>
</comment>
<comment type="caution">
    <text evidence="9">The sequence shown here is derived from an EMBL/GenBank/DDBJ whole genome shotgun (WGS) entry which is preliminary data.</text>
</comment>
<dbReference type="InterPro" id="IPR013901">
    <property type="entry name" value="Anthrone_oxy"/>
</dbReference>
<evidence type="ECO:0000256" key="8">
    <source>
        <dbReference type="SAM" id="Phobius"/>
    </source>
</evidence>
<evidence type="ECO:0000313" key="9">
    <source>
        <dbReference type="EMBL" id="KAK0513305.1"/>
    </source>
</evidence>
<dbReference type="AlphaFoldDB" id="A0AA39R3U4"/>
<dbReference type="Pfam" id="PF08592">
    <property type="entry name" value="Anthrone_oxy"/>
    <property type="match status" value="1"/>
</dbReference>
<evidence type="ECO:0000256" key="6">
    <source>
        <dbReference type="ARBA" id="ARBA00023136"/>
    </source>
</evidence>
<evidence type="ECO:0000256" key="5">
    <source>
        <dbReference type="ARBA" id="ARBA00023033"/>
    </source>
</evidence>
<feature type="transmembrane region" description="Helical" evidence="8">
    <location>
        <begin position="93"/>
        <end position="112"/>
    </location>
</feature>
<dbReference type="GO" id="GO:0016020">
    <property type="term" value="C:membrane"/>
    <property type="evidence" value="ECO:0007669"/>
    <property type="project" value="UniProtKB-SubCell"/>
</dbReference>
<gene>
    <name evidence="9" type="ORF">JMJ35_004291</name>
</gene>